<dbReference type="Pfam" id="PF13350">
    <property type="entry name" value="Y_phosphatase3"/>
    <property type="match status" value="1"/>
</dbReference>
<dbReference type="PROSITE" id="PS00383">
    <property type="entry name" value="TYR_PHOSPHATASE_1"/>
    <property type="match status" value="1"/>
</dbReference>
<dbReference type="EMBL" id="JAULSN010000004">
    <property type="protein sequence ID" value="KAK3373332.1"/>
    <property type="molecule type" value="Genomic_DNA"/>
</dbReference>
<dbReference type="AlphaFoldDB" id="A0AAE0N764"/>
<keyword evidence="4" id="KW-1185">Reference proteome</keyword>
<evidence type="ECO:0000256" key="1">
    <source>
        <dbReference type="SAM" id="MobiDB-lite"/>
    </source>
</evidence>
<reference evidence="3" key="1">
    <citation type="journal article" date="2023" name="Mol. Phylogenet. Evol.">
        <title>Genome-scale phylogeny and comparative genomics of the fungal order Sordariales.</title>
        <authorList>
            <person name="Hensen N."/>
            <person name="Bonometti L."/>
            <person name="Westerberg I."/>
            <person name="Brannstrom I.O."/>
            <person name="Guillou S."/>
            <person name="Cros-Aarteil S."/>
            <person name="Calhoun S."/>
            <person name="Haridas S."/>
            <person name="Kuo A."/>
            <person name="Mondo S."/>
            <person name="Pangilinan J."/>
            <person name="Riley R."/>
            <person name="LaButti K."/>
            <person name="Andreopoulos B."/>
            <person name="Lipzen A."/>
            <person name="Chen C."/>
            <person name="Yan M."/>
            <person name="Daum C."/>
            <person name="Ng V."/>
            <person name="Clum A."/>
            <person name="Steindorff A."/>
            <person name="Ohm R.A."/>
            <person name="Martin F."/>
            <person name="Silar P."/>
            <person name="Natvig D.O."/>
            <person name="Lalanne C."/>
            <person name="Gautier V."/>
            <person name="Ament-Velasquez S.L."/>
            <person name="Kruys A."/>
            <person name="Hutchinson M.I."/>
            <person name="Powell A.J."/>
            <person name="Barry K."/>
            <person name="Miller A.N."/>
            <person name="Grigoriev I.V."/>
            <person name="Debuchy R."/>
            <person name="Gladieux P."/>
            <person name="Hiltunen Thoren M."/>
            <person name="Johannesson H."/>
        </authorList>
    </citation>
    <scope>NUCLEOTIDE SEQUENCE</scope>
    <source>
        <strain evidence="3">CBS 958.72</strain>
    </source>
</reference>
<dbReference type="PANTHER" id="PTHR31126:SF73">
    <property type="entry name" value="TYROSINE SPECIFIC PROTEIN PHOSPHATASES DOMAIN-CONTAINING PROTEIN"/>
    <property type="match status" value="1"/>
</dbReference>
<feature type="region of interest" description="Disordered" evidence="1">
    <location>
        <begin position="47"/>
        <end position="70"/>
    </location>
</feature>
<feature type="domain" description="Tyrosine specific protein phosphatases" evidence="2">
    <location>
        <begin position="170"/>
        <end position="232"/>
    </location>
</feature>
<dbReference type="InterPro" id="IPR016130">
    <property type="entry name" value="Tyr_Pase_AS"/>
</dbReference>
<dbReference type="PROSITE" id="PS50056">
    <property type="entry name" value="TYR_PHOSPHATASE_2"/>
    <property type="match status" value="1"/>
</dbReference>
<dbReference type="GO" id="GO:0004721">
    <property type="term" value="F:phosphoprotein phosphatase activity"/>
    <property type="evidence" value="ECO:0007669"/>
    <property type="project" value="InterPro"/>
</dbReference>
<evidence type="ECO:0000313" key="3">
    <source>
        <dbReference type="EMBL" id="KAK3373332.1"/>
    </source>
</evidence>
<organism evidence="3 4">
    <name type="scientific">Lasiosphaeria ovina</name>
    <dbReference type="NCBI Taxonomy" id="92902"/>
    <lineage>
        <taxon>Eukaryota</taxon>
        <taxon>Fungi</taxon>
        <taxon>Dikarya</taxon>
        <taxon>Ascomycota</taxon>
        <taxon>Pezizomycotina</taxon>
        <taxon>Sordariomycetes</taxon>
        <taxon>Sordariomycetidae</taxon>
        <taxon>Sordariales</taxon>
        <taxon>Lasiosphaeriaceae</taxon>
        <taxon>Lasiosphaeria</taxon>
    </lineage>
</organism>
<gene>
    <name evidence="3" type="ORF">B0T24DRAFT_622830</name>
</gene>
<dbReference type="PANTHER" id="PTHR31126">
    <property type="entry name" value="TYROSINE-PROTEIN PHOSPHATASE"/>
    <property type="match status" value="1"/>
</dbReference>
<accession>A0AAE0N764</accession>
<evidence type="ECO:0000259" key="2">
    <source>
        <dbReference type="PROSITE" id="PS50056"/>
    </source>
</evidence>
<comment type="caution">
    <text evidence="3">The sequence shown here is derived from an EMBL/GenBank/DDBJ whole genome shotgun (WGS) entry which is preliminary data.</text>
</comment>
<proteinExistence type="predicted"/>
<feature type="compositionally biased region" description="Polar residues" evidence="1">
    <location>
        <begin position="57"/>
        <end position="69"/>
    </location>
</feature>
<dbReference type="InterPro" id="IPR029021">
    <property type="entry name" value="Prot-tyrosine_phosphatase-like"/>
</dbReference>
<name>A0AAE0N764_9PEZI</name>
<evidence type="ECO:0000313" key="4">
    <source>
        <dbReference type="Proteomes" id="UP001287356"/>
    </source>
</evidence>
<dbReference type="InterPro" id="IPR026893">
    <property type="entry name" value="Tyr/Ser_Pase_IphP-type"/>
</dbReference>
<reference evidence="3" key="2">
    <citation type="submission" date="2023-06" db="EMBL/GenBank/DDBJ databases">
        <authorList>
            <consortium name="Lawrence Berkeley National Laboratory"/>
            <person name="Haridas S."/>
            <person name="Hensen N."/>
            <person name="Bonometti L."/>
            <person name="Westerberg I."/>
            <person name="Brannstrom I.O."/>
            <person name="Guillou S."/>
            <person name="Cros-Aarteil S."/>
            <person name="Calhoun S."/>
            <person name="Kuo A."/>
            <person name="Mondo S."/>
            <person name="Pangilinan J."/>
            <person name="Riley R."/>
            <person name="Labutti K."/>
            <person name="Andreopoulos B."/>
            <person name="Lipzen A."/>
            <person name="Chen C."/>
            <person name="Yanf M."/>
            <person name="Daum C."/>
            <person name="Ng V."/>
            <person name="Clum A."/>
            <person name="Steindorff A."/>
            <person name="Ohm R."/>
            <person name="Martin F."/>
            <person name="Silar P."/>
            <person name="Natvig D."/>
            <person name="Lalanne C."/>
            <person name="Gautier V."/>
            <person name="Ament-Velasquez S.L."/>
            <person name="Kruys A."/>
            <person name="Hutchinson M.I."/>
            <person name="Powell A.J."/>
            <person name="Barry K."/>
            <person name="Miller A.N."/>
            <person name="Grigoriev I.V."/>
            <person name="Debuchy R."/>
            <person name="Gladieux P."/>
            <person name="Thoren M.H."/>
            <person name="Johannesson H."/>
        </authorList>
    </citation>
    <scope>NUCLEOTIDE SEQUENCE</scope>
    <source>
        <strain evidence="3">CBS 958.72</strain>
    </source>
</reference>
<dbReference type="SUPFAM" id="SSF52799">
    <property type="entry name" value="(Phosphotyrosine protein) phosphatases II"/>
    <property type="match status" value="1"/>
</dbReference>
<protein>
    <submittedName>
        <fullName evidence="3">Protein-tyrosine phosphatase-like protein</fullName>
    </submittedName>
</protein>
<dbReference type="InterPro" id="IPR000387">
    <property type="entry name" value="Tyr_Pase_dom"/>
</dbReference>
<dbReference type="Gene3D" id="3.90.190.10">
    <property type="entry name" value="Protein tyrosine phosphatase superfamily"/>
    <property type="match status" value="1"/>
</dbReference>
<dbReference type="Proteomes" id="UP001287356">
    <property type="component" value="Unassembled WGS sequence"/>
</dbReference>
<sequence length="299" mass="31803">MAATSPADLAALAATDVAVPIPKAQLYAALQSPPFAYVPGTFNTRDIGRQQQQQQQHPQKTTNGNSSSVGGIRPGYAFRSGGFLLGPGLSDDAKAVLTRRLGVTKIFDFRSVEEHAAQPDPSVPGIENVWTPAVELEAVVEVRDFVDGDGEKGYEAMYLDVLRLYGANLRVLLEHVRDEPAKGFLFHCTAGRDRTGVVAGLLMALAGAAADDIAHDYLLSRIGTEPAREQLIAFALRGSGAAGPDAPGFHNLISLRGACWAAFVAAVDREFGGFEGYVRHTLGFSAEDVAVIKKNLVEG</sequence>